<sequence length="344" mass="38216">MGNESGPVARGDGLDGVIRSLTLLLSDMKSPGLPLCIDAMRNLCTRAPEGGALAFHADNAAEEPSQTPADVPHNDNRPSFEQDSQVRERQIKRLRRENITLVGRLHEALQKVDELHHCARAAYPTHTRILNHENVVLRKQLLAIETAREDSGLIRTGSLGPSKKDINANLEVIEDLIADECASLSLFGRVLDQPKEITNSVLSQLTSTLCGLDFESFVAYCKKYRIDMAIVLRSLVAAALWVLVWRHPLEEIIAEESPILRHYKIQADNPDGPHALHKVELLAYNSLVSEPHFDTQFVAGHTESALHLEILPAWEHLRSADDEACGVDNIRDKSSGKGIPQRRR</sequence>
<feature type="region of interest" description="Disordered" evidence="1">
    <location>
        <begin position="62"/>
        <end position="85"/>
    </location>
</feature>
<evidence type="ECO:0008006" key="4">
    <source>
        <dbReference type="Google" id="ProtNLM"/>
    </source>
</evidence>
<feature type="compositionally biased region" description="Basic and acidic residues" evidence="1">
    <location>
        <begin position="72"/>
        <end position="85"/>
    </location>
</feature>
<gene>
    <name evidence="2" type="ORF">PG994_015390</name>
</gene>
<comment type="caution">
    <text evidence="2">The sequence shown here is derived from an EMBL/GenBank/DDBJ whole genome shotgun (WGS) entry which is preliminary data.</text>
</comment>
<dbReference type="GeneID" id="92099862"/>
<dbReference type="RefSeq" id="XP_066707711.1">
    <property type="nucleotide sequence ID" value="XM_066866797.1"/>
</dbReference>
<evidence type="ECO:0000313" key="3">
    <source>
        <dbReference type="Proteomes" id="UP001480595"/>
    </source>
</evidence>
<organism evidence="2 3">
    <name type="scientific">Apiospora phragmitis</name>
    <dbReference type="NCBI Taxonomy" id="2905665"/>
    <lineage>
        <taxon>Eukaryota</taxon>
        <taxon>Fungi</taxon>
        <taxon>Dikarya</taxon>
        <taxon>Ascomycota</taxon>
        <taxon>Pezizomycotina</taxon>
        <taxon>Sordariomycetes</taxon>
        <taxon>Xylariomycetidae</taxon>
        <taxon>Amphisphaeriales</taxon>
        <taxon>Apiosporaceae</taxon>
        <taxon>Apiospora</taxon>
    </lineage>
</organism>
<name>A0ABR1SRD8_9PEZI</name>
<proteinExistence type="predicted"/>
<dbReference type="EMBL" id="JAQQWL010000018">
    <property type="protein sequence ID" value="KAK8036893.1"/>
    <property type="molecule type" value="Genomic_DNA"/>
</dbReference>
<dbReference type="Proteomes" id="UP001480595">
    <property type="component" value="Unassembled WGS sequence"/>
</dbReference>
<protein>
    <recommendedName>
        <fullName evidence="4">BZIP transcription factor</fullName>
    </recommendedName>
</protein>
<reference evidence="2 3" key="1">
    <citation type="submission" date="2023-01" db="EMBL/GenBank/DDBJ databases">
        <title>Analysis of 21 Apiospora genomes using comparative genomics revels a genus with tremendous synthesis potential of carbohydrate active enzymes and secondary metabolites.</title>
        <authorList>
            <person name="Sorensen T."/>
        </authorList>
    </citation>
    <scope>NUCLEOTIDE SEQUENCE [LARGE SCALE GENOMIC DNA]</scope>
    <source>
        <strain evidence="2 3">CBS 135458</strain>
    </source>
</reference>
<accession>A0ABR1SRD8</accession>
<keyword evidence="3" id="KW-1185">Reference proteome</keyword>
<evidence type="ECO:0000256" key="1">
    <source>
        <dbReference type="SAM" id="MobiDB-lite"/>
    </source>
</evidence>
<evidence type="ECO:0000313" key="2">
    <source>
        <dbReference type="EMBL" id="KAK8036893.1"/>
    </source>
</evidence>